<dbReference type="Gene3D" id="3.40.50.720">
    <property type="entry name" value="NAD(P)-binding Rossmann-like Domain"/>
    <property type="match status" value="1"/>
</dbReference>
<protein>
    <submittedName>
        <fullName evidence="3">TrkA family potassium uptake protein</fullName>
    </submittedName>
</protein>
<accession>A0A934I0P7</accession>
<dbReference type="SUPFAM" id="SSF51735">
    <property type="entry name" value="NAD(P)-binding Rossmann-fold domains"/>
    <property type="match status" value="1"/>
</dbReference>
<dbReference type="Pfam" id="PF02254">
    <property type="entry name" value="TrkA_N"/>
    <property type="match status" value="1"/>
</dbReference>
<dbReference type="SUPFAM" id="SSF116726">
    <property type="entry name" value="TrkA C-terminal domain-like"/>
    <property type="match status" value="1"/>
</dbReference>
<keyword evidence="4" id="KW-1185">Reference proteome</keyword>
<gene>
    <name evidence="3" type="ORF">I6U51_18245</name>
</gene>
<dbReference type="PROSITE" id="PS51201">
    <property type="entry name" value="RCK_N"/>
    <property type="match status" value="1"/>
</dbReference>
<dbReference type="InterPro" id="IPR006037">
    <property type="entry name" value="RCK_C"/>
</dbReference>
<dbReference type="Pfam" id="PF02080">
    <property type="entry name" value="TrkA_C"/>
    <property type="match status" value="1"/>
</dbReference>
<evidence type="ECO:0000259" key="1">
    <source>
        <dbReference type="PROSITE" id="PS51201"/>
    </source>
</evidence>
<dbReference type="InterPro" id="IPR036721">
    <property type="entry name" value="RCK_C_sf"/>
</dbReference>
<evidence type="ECO:0000313" key="3">
    <source>
        <dbReference type="EMBL" id="MBI6874612.1"/>
    </source>
</evidence>
<dbReference type="AlphaFoldDB" id="A0A934I0P7"/>
<dbReference type="InterPro" id="IPR036291">
    <property type="entry name" value="NAD(P)-bd_dom_sf"/>
</dbReference>
<dbReference type="PANTHER" id="PTHR43833:SF7">
    <property type="entry name" value="KTR SYSTEM POTASSIUM UPTAKE PROTEIN C"/>
    <property type="match status" value="1"/>
</dbReference>
<evidence type="ECO:0000313" key="4">
    <source>
        <dbReference type="Proteomes" id="UP000622687"/>
    </source>
</evidence>
<dbReference type="PROSITE" id="PS51202">
    <property type="entry name" value="RCK_C"/>
    <property type="match status" value="1"/>
</dbReference>
<dbReference type="EMBL" id="JAEEGB010000027">
    <property type="protein sequence ID" value="MBI6874612.1"/>
    <property type="molecule type" value="Genomic_DNA"/>
</dbReference>
<dbReference type="Proteomes" id="UP000622687">
    <property type="component" value="Unassembled WGS sequence"/>
</dbReference>
<name>A0A934I0P7_9CLOT</name>
<dbReference type="GO" id="GO:0006813">
    <property type="term" value="P:potassium ion transport"/>
    <property type="evidence" value="ECO:0007669"/>
    <property type="project" value="InterPro"/>
</dbReference>
<dbReference type="RefSeq" id="WP_211143997.1">
    <property type="nucleotide sequence ID" value="NZ_JAEEGB010000027.1"/>
</dbReference>
<dbReference type="Gene3D" id="3.30.70.1450">
    <property type="entry name" value="Regulator of K+ conductance, C-terminal domain"/>
    <property type="match status" value="1"/>
</dbReference>
<comment type="caution">
    <text evidence="3">The sequence shown here is derived from an EMBL/GenBank/DDBJ whole genome shotgun (WGS) entry which is preliminary data.</text>
</comment>
<organism evidence="3 4">
    <name type="scientific">Clostridium aciditolerans</name>
    <dbReference type="NCBI Taxonomy" id="339861"/>
    <lineage>
        <taxon>Bacteria</taxon>
        <taxon>Bacillati</taxon>
        <taxon>Bacillota</taxon>
        <taxon>Clostridia</taxon>
        <taxon>Eubacteriales</taxon>
        <taxon>Clostridiaceae</taxon>
        <taxon>Clostridium</taxon>
    </lineage>
</organism>
<dbReference type="InterPro" id="IPR003148">
    <property type="entry name" value="RCK_N"/>
</dbReference>
<feature type="domain" description="RCK C-terminal" evidence="2">
    <location>
        <begin position="136"/>
        <end position="219"/>
    </location>
</feature>
<dbReference type="PANTHER" id="PTHR43833">
    <property type="entry name" value="POTASSIUM CHANNEL PROTEIN 2-RELATED-RELATED"/>
    <property type="match status" value="1"/>
</dbReference>
<proteinExistence type="predicted"/>
<feature type="domain" description="RCK N-terminal" evidence="1">
    <location>
        <begin position="3"/>
        <end position="119"/>
    </location>
</feature>
<sequence>MDKKQYVVIGLGRFGTAVAKTLYELDNDVLAIDSDEQRIQDVSEYVTHAIHTNATDEESLKSLGISNFDVAIICIGVNMEDSIMVTLLVKELGVKYVIAKANTSVHAKILYKIGADKVVFPERDMGIRVVQDMVSSSILDYIELSSEYGIAEIIPNESWNNKTLEQLDLRSRYGINIVAIKRKDDIDVAPSPEYRILRGDIIVAIGTYKHLNKLDVING</sequence>
<reference evidence="3" key="1">
    <citation type="submission" date="2020-12" db="EMBL/GenBank/DDBJ databases">
        <title>Clostridium thailandense sp. nov., a novel acetogenic bacterium isolated from peat land soil in Thailand.</title>
        <authorList>
            <person name="Chaikitkaew S."/>
            <person name="Birkeland N.K."/>
        </authorList>
    </citation>
    <scope>NUCLEOTIDE SEQUENCE</scope>
    <source>
        <strain evidence="3">DSM 17425</strain>
    </source>
</reference>
<evidence type="ECO:0000259" key="2">
    <source>
        <dbReference type="PROSITE" id="PS51202"/>
    </source>
</evidence>
<dbReference type="GO" id="GO:0008324">
    <property type="term" value="F:monoatomic cation transmembrane transporter activity"/>
    <property type="evidence" value="ECO:0007669"/>
    <property type="project" value="InterPro"/>
</dbReference>
<dbReference type="InterPro" id="IPR050721">
    <property type="entry name" value="Trk_Ktr_HKT_K-transport"/>
</dbReference>